<protein>
    <submittedName>
        <fullName evidence="1">Uncharacterized protein</fullName>
    </submittedName>
</protein>
<accession>A0A6I2QYE8</accession>
<organism evidence="1 2">
    <name type="scientific">Flavonifractor plautii</name>
    <name type="common">Fusobacterium plautii</name>
    <dbReference type="NCBI Taxonomy" id="292800"/>
    <lineage>
        <taxon>Bacteria</taxon>
        <taxon>Bacillati</taxon>
        <taxon>Bacillota</taxon>
        <taxon>Clostridia</taxon>
        <taxon>Eubacteriales</taxon>
        <taxon>Oscillospiraceae</taxon>
        <taxon>Flavonifractor</taxon>
    </lineage>
</organism>
<dbReference type="EMBL" id="WKPR01000004">
    <property type="protein sequence ID" value="MSB18851.1"/>
    <property type="molecule type" value="Genomic_DNA"/>
</dbReference>
<evidence type="ECO:0000313" key="1">
    <source>
        <dbReference type="EMBL" id="MSB18851.1"/>
    </source>
</evidence>
<evidence type="ECO:0000313" key="2">
    <source>
        <dbReference type="Proteomes" id="UP000434475"/>
    </source>
</evidence>
<name>A0A6I2QYE8_FLAPL</name>
<gene>
    <name evidence="1" type="ORF">GKE97_04885</name>
</gene>
<reference evidence="1 2" key="1">
    <citation type="journal article" date="2019" name="Nat. Med.">
        <title>A library of human gut bacterial isolates paired with longitudinal multiomics data enables mechanistic microbiome research.</title>
        <authorList>
            <person name="Poyet M."/>
            <person name="Groussin M."/>
            <person name="Gibbons S.M."/>
            <person name="Avila-Pacheco J."/>
            <person name="Jiang X."/>
            <person name="Kearney S.M."/>
            <person name="Perrotta A.R."/>
            <person name="Berdy B."/>
            <person name="Zhao S."/>
            <person name="Lieberman T.D."/>
            <person name="Swanson P.K."/>
            <person name="Smith M."/>
            <person name="Roesemann S."/>
            <person name="Alexander J.E."/>
            <person name="Rich S.A."/>
            <person name="Livny J."/>
            <person name="Vlamakis H."/>
            <person name="Clish C."/>
            <person name="Bullock K."/>
            <person name="Deik A."/>
            <person name="Scott J."/>
            <person name="Pierce K.A."/>
            <person name="Xavier R.J."/>
            <person name="Alm E.J."/>
        </authorList>
    </citation>
    <scope>NUCLEOTIDE SEQUENCE [LARGE SCALE GENOMIC DNA]</scope>
    <source>
        <strain evidence="1 2">BIOML-A2</strain>
    </source>
</reference>
<proteinExistence type="predicted"/>
<dbReference type="AlphaFoldDB" id="A0A6I2QYE8"/>
<dbReference type="RefSeq" id="WP_172697296.1">
    <property type="nucleotide sequence ID" value="NZ_JAJBOD010000002.1"/>
</dbReference>
<dbReference type="Proteomes" id="UP000434475">
    <property type="component" value="Unassembled WGS sequence"/>
</dbReference>
<sequence length="235" mass="26784">MKIYAKQINPEFQESLLFEDGLFPENMVVCGNRDFKERKTAVFTLVENALDNGDLQEALEDLETGGYYSAFYESAQEAIEEFLPPSKGEYSQDDITALQGLVKAYTQCSRAETNNIFCRVLSIVDGKKWGWKIIRGCCQSDWNEIFYSVDDWNREALAAFEIEYFNMGSEWIIDDGEFNPDTDSPLNINGYSVYITAQDEEGIRKELAAVEGCSPSDLVLYVFEGYTRIPQYKAV</sequence>
<comment type="caution">
    <text evidence="1">The sequence shown here is derived from an EMBL/GenBank/DDBJ whole genome shotgun (WGS) entry which is preliminary data.</text>
</comment>